<gene>
    <name evidence="1" type="ORF">METZ01_LOCUS412689</name>
</gene>
<accession>A0A382WN84</accession>
<dbReference type="AlphaFoldDB" id="A0A382WN84"/>
<evidence type="ECO:0000313" key="1">
    <source>
        <dbReference type="EMBL" id="SVD59835.1"/>
    </source>
</evidence>
<reference evidence="1" key="1">
    <citation type="submission" date="2018-05" db="EMBL/GenBank/DDBJ databases">
        <authorList>
            <person name="Lanie J.A."/>
            <person name="Ng W.-L."/>
            <person name="Kazmierczak K.M."/>
            <person name="Andrzejewski T.M."/>
            <person name="Davidsen T.M."/>
            <person name="Wayne K.J."/>
            <person name="Tettelin H."/>
            <person name="Glass J.I."/>
            <person name="Rusch D."/>
            <person name="Podicherti R."/>
            <person name="Tsui H.-C.T."/>
            <person name="Winkler M.E."/>
        </authorList>
    </citation>
    <scope>NUCLEOTIDE SEQUENCE</scope>
</reference>
<proteinExistence type="predicted"/>
<dbReference type="EMBL" id="UINC01160927">
    <property type="protein sequence ID" value="SVD59835.1"/>
    <property type="molecule type" value="Genomic_DNA"/>
</dbReference>
<sequence length="112" mass="11173">MAGVARTNGIGHAHETLYSTANLGFYTINVGSNLASEGGIGKALEAVAQAINPLAFDSEGTSGLVNVVVDDSQWDADSLDAVIQNLGTAVGSGNYNASASAATKGGQFIVSA</sequence>
<organism evidence="1">
    <name type="scientific">marine metagenome</name>
    <dbReference type="NCBI Taxonomy" id="408172"/>
    <lineage>
        <taxon>unclassified sequences</taxon>
        <taxon>metagenomes</taxon>
        <taxon>ecological metagenomes</taxon>
    </lineage>
</organism>
<protein>
    <submittedName>
        <fullName evidence="1">Uncharacterized protein</fullName>
    </submittedName>
</protein>
<name>A0A382WN84_9ZZZZ</name>